<proteinExistence type="predicted"/>
<organism evidence="1">
    <name type="scientific">Siphoviridae sp. ctckx14</name>
    <dbReference type="NCBI Taxonomy" id="2826396"/>
    <lineage>
        <taxon>Viruses</taxon>
        <taxon>Duplodnaviria</taxon>
        <taxon>Heunggongvirae</taxon>
        <taxon>Uroviricota</taxon>
        <taxon>Caudoviricetes</taxon>
    </lineage>
</organism>
<dbReference type="EMBL" id="BK014934">
    <property type="protein sequence ID" value="DAD83363.1"/>
    <property type="molecule type" value="Genomic_DNA"/>
</dbReference>
<reference evidence="1" key="1">
    <citation type="journal article" date="2021" name="Proc. Natl. Acad. Sci. U.S.A.">
        <title>A Catalog of Tens of Thousands of Viruses from Human Metagenomes Reveals Hidden Associations with Chronic Diseases.</title>
        <authorList>
            <person name="Tisza M.J."/>
            <person name="Buck C.B."/>
        </authorList>
    </citation>
    <scope>NUCLEOTIDE SEQUENCE</scope>
    <source>
        <strain evidence="1">Ctckx14</strain>
    </source>
</reference>
<protein>
    <submittedName>
        <fullName evidence="1">Uncharacterized protein</fullName>
    </submittedName>
</protein>
<name>A0A8S5MN61_9CAUD</name>
<accession>A0A8S5MN61</accession>
<sequence length="221" mass="24984">MDFITVIISLAALLLSLLSYLRERRLITVDFDTNCFALDVTKNIKAADNIFEDSPNRYAIFTTAIIVNASTANSSYFDLRAYNPKTNENHFLCTLSSLPLLKNKPSLLISPFGPRALENFIIDLPKSRCGPITSGSCLELPILIVLNKNISIEEGVSIEFKIPQYAWLPWHRSSVSTSNRKKFKFYRVHYDLSNFHKILNSQNAMDTPNETEETTTAINGK</sequence>
<evidence type="ECO:0000313" key="1">
    <source>
        <dbReference type="EMBL" id="DAD83363.1"/>
    </source>
</evidence>